<evidence type="ECO:0000313" key="3">
    <source>
        <dbReference type="Proteomes" id="UP000033671"/>
    </source>
</evidence>
<dbReference type="Proteomes" id="UP000033671">
    <property type="component" value="Unassembled WGS sequence"/>
</dbReference>
<dbReference type="GO" id="GO:0005886">
    <property type="term" value="C:plasma membrane"/>
    <property type="evidence" value="ECO:0007669"/>
    <property type="project" value="TreeGrafter"/>
</dbReference>
<dbReference type="RefSeq" id="WP_045916816.1">
    <property type="nucleotide sequence ID" value="NZ_LAOA01000014.1"/>
</dbReference>
<accession>A0A0F3PA34</accession>
<reference evidence="2 3" key="1">
    <citation type="submission" date="2015-01" db="EMBL/GenBank/DDBJ databases">
        <title>Genome Sequencing of Rickettsiales.</title>
        <authorList>
            <person name="Daugherty S.C."/>
            <person name="Su Q."/>
            <person name="Abolude K."/>
            <person name="Beier-Sexton M."/>
            <person name="Carlyon J.A."/>
            <person name="Carter R."/>
            <person name="Day N.P."/>
            <person name="Dumler S.J."/>
            <person name="Dyachenko V."/>
            <person name="Godinez A."/>
            <person name="Kurtti T.J."/>
            <person name="Lichay M."/>
            <person name="Mullins K.E."/>
            <person name="Ott S."/>
            <person name="Pappas-Brown V."/>
            <person name="Paris D.H."/>
            <person name="Patel P."/>
            <person name="Richards A.L."/>
            <person name="Sadzewicz L."/>
            <person name="Sears K."/>
            <person name="Seidman D."/>
            <person name="Sengamalay N."/>
            <person name="Stenos J."/>
            <person name="Tallon L.J."/>
            <person name="Vincent G."/>
            <person name="Fraser C.M."/>
            <person name="Munderloh U."/>
            <person name="Dunning-Hotopp J.C."/>
        </authorList>
    </citation>
    <scope>NUCLEOTIDE SEQUENCE [LARGE SCALE GENOMIC DNA]</scope>
    <source>
        <strain evidence="2 3">TA716</strain>
    </source>
</reference>
<dbReference type="PANTHER" id="PTHR30441:SF8">
    <property type="entry name" value="DUF748 DOMAIN-CONTAINING PROTEIN"/>
    <property type="match status" value="1"/>
</dbReference>
<dbReference type="AlphaFoldDB" id="A0A0F3PA34"/>
<gene>
    <name evidence="2" type="ORF">OTSTA716_0605</name>
</gene>
<keyword evidence="1" id="KW-0812">Transmembrane</keyword>
<dbReference type="PATRIC" id="fig|1359175.3.peg.642"/>
<keyword evidence="1" id="KW-0472">Membrane</keyword>
<evidence type="ECO:0000313" key="2">
    <source>
        <dbReference type="EMBL" id="KJV76807.1"/>
    </source>
</evidence>
<dbReference type="PANTHER" id="PTHR30441">
    <property type="entry name" value="DUF748 DOMAIN-CONTAINING PROTEIN"/>
    <property type="match status" value="1"/>
</dbReference>
<dbReference type="EMBL" id="LAOA01000014">
    <property type="protein sequence ID" value="KJV76807.1"/>
    <property type="molecule type" value="Genomic_DNA"/>
</dbReference>
<comment type="caution">
    <text evidence="2">The sequence shown here is derived from an EMBL/GenBank/DDBJ whole genome shotgun (WGS) entry which is preliminary data.</text>
</comment>
<evidence type="ECO:0000256" key="1">
    <source>
        <dbReference type="SAM" id="Phobius"/>
    </source>
</evidence>
<organism evidence="2 3">
    <name type="scientific">Orientia tsutsugamushi str. TA716</name>
    <dbReference type="NCBI Taxonomy" id="1359175"/>
    <lineage>
        <taxon>Bacteria</taxon>
        <taxon>Pseudomonadati</taxon>
        <taxon>Pseudomonadota</taxon>
        <taxon>Alphaproteobacteria</taxon>
        <taxon>Rickettsiales</taxon>
        <taxon>Rickettsiaceae</taxon>
        <taxon>Rickettsieae</taxon>
        <taxon>Orientia</taxon>
    </lineage>
</organism>
<proteinExistence type="predicted"/>
<feature type="transmembrane region" description="Helical" evidence="1">
    <location>
        <begin position="6"/>
        <end position="25"/>
    </location>
</feature>
<protein>
    <submittedName>
        <fullName evidence="2">AsmA family protein</fullName>
    </submittedName>
</protein>
<dbReference type="InterPro" id="IPR052894">
    <property type="entry name" value="AsmA-related"/>
</dbReference>
<keyword evidence="1" id="KW-1133">Transmembrane helix</keyword>
<name>A0A0F3PA34_ORITS</name>
<dbReference type="GO" id="GO:0090313">
    <property type="term" value="P:regulation of protein targeting to membrane"/>
    <property type="evidence" value="ECO:0007669"/>
    <property type="project" value="TreeGrafter"/>
</dbReference>
<sequence>MRKKIYFFTIALLLFIGSILSIYLFNYNRLSKQVQQFVLSNKKLSFNTNLEFKNFPVPQVCVDNLSVDNKHFLIKKVKIYFSPLSLLIFRPVISHLVIEDANIMIDRPRFDYMVNLIDSIYEFLPGSYDIQMKNVNCVNSNSNIIRTVNELSANLVNDHYQIQGVFDGIHKVKGVLPCENQQEINLDFSSVNYVFTFKGVLNKHQLPVGNCKLLVKDLSSFINSYYYDIDSILTKFNTNEHVEITFDTEITDQMMSIKNLKINSDSIEAVGTLTFFNDTHTADVISIAFNKLIMNQLFSGNGSSNIAGFQSKKTMSIPTTDSNISITAKEVIIYDEKFTNISFVSEVRDQIMNISNFSGVINSGGNFQIVGTVKQNQYRSLFEGQVKLEHRNINDLLSLLNLKNIAVNEVQPMLFESNVRSTIIDHQLYDINMQIGKARVQGSMYNKSIGNNLSRIYTRLTLFDFNFNKSNYPLISSLLEYYQSLGTGIEEHNYLMKFVPLNTINYNACFFLNFKSVTFKGRKTPNKLAVLVYLSPGQINVDNFYYGDEKNHLIGKASLYTKDIKPRIDIAIDKGELYLNTDNSQLFDNMKKIINKLKYNKVVVNLNTNLQKLSYNDKLIQDFISKFSVQDSIVHVKDINCRIDNGEFQAKGSILMSPLAMTLVYAYNSFYIPTFSFILQDKEAFLPKGFASMQGTITTNGENLADIMNNFNVTAKFVAKDVEITDISLDYLIDRVTQNNYVYDNLKKDINIAANHGKTIFQTVEGDFKLHKNAWQFSNYKLNTKQLNGEGTGLVRLDQSKLEFNSYLNINSTKNRNNLSNQKLYLKVNGSYDKPIKTIQFYH</sequence>